<accession>A0ABD3CKT0</accession>
<organism evidence="6 7">
    <name type="scientific">Castilleja foliolosa</name>
    <dbReference type="NCBI Taxonomy" id="1961234"/>
    <lineage>
        <taxon>Eukaryota</taxon>
        <taxon>Viridiplantae</taxon>
        <taxon>Streptophyta</taxon>
        <taxon>Embryophyta</taxon>
        <taxon>Tracheophyta</taxon>
        <taxon>Spermatophyta</taxon>
        <taxon>Magnoliopsida</taxon>
        <taxon>eudicotyledons</taxon>
        <taxon>Gunneridae</taxon>
        <taxon>Pentapetalae</taxon>
        <taxon>asterids</taxon>
        <taxon>lamiids</taxon>
        <taxon>Lamiales</taxon>
        <taxon>Orobanchaceae</taxon>
        <taxon>Pedicularideae</taxon>
        <taxon>Castillejinae</taxon>
        <taxon>Castilleja</taxon>
    </lineage>
</organism>
<evidence type="ECO:0000256" key="1">
    <source>
        <dbReference type="ARBA" id="ARBA00023012"/>
    </source>
</evidence>
<dbReference type="GO" id="GO:0000160">
    <property type="term" value="P:phosphorelay signal transduction system"/>
    <property type="evidence" value="ECO:0007669"/>
    <property type="project" value="UniProtKB-KW"/>
</dbReference>
<evidence type="ECO:0000256" key="3">
    <source>
        <dbReference type="ARBA" id="ARBA00023163"/>
    </source>
</evidence>
<evidence type="ECO:0000259" key="5">
    <source>
        <dbReference type="PROSITE" id="PS50110"/>
    </source>
</evidence>
<dbReference type="Proteomes" id="UP001632038">
    <property type="component" value="Unassembled WGS sequence"/>
</dbReference>
<feature type="modified residue" description="4-aspartylphosphate" evidence="4">
    <location>
        <position position="76"/>
    </location>
</feature>
<evidence type="ECO:0000313" key="7">
    <source>
        <dbReference type="Proteomes" id="UP001632038"/>
    </source>
</evidence>
<sequence>MEASTSSAGGIDQAHVLVVDDERTIRMIHTTLFKKYSCKVTSAESGLQALEILGLVDDNQSSVNETIPMVNLVCSDYDMPPGMNGYELLKKIKESDTTKDVPVVIASSDAKATRVNECLEAGAAMFISKPLKTTDVENLMKLM</sequence>
<dbReference type="SUPFAM" id="SSF52172">
    <property type="entry name" value="CheY-like"/>
    <property type="match status" value="1"/>
</dbReference>
<evidence type="ECO:0000256" key="2">
    <source>
        <dbReference type="ARBA" id="ARBA00023015"/>
    </source>
</evidence>
<dbReference type="InterPro" id="IPR045279">
    <property type="entry name" value="ARR-like"/>
</dbReference>
<keyword evidence="1" id="KW-0902">Two-component regulatory system</keyword>
<comment type="caution">
    <text evidence="6">The sequence shown here is derived from an EMBL/GenBank/DDBJ whole genome shotgun (WGS) entry which is preliminary data.</text>
</comment>
<dbReference type="EMBL" id="JAVIJP010000032">
    <property type="protein sequence ID" value="KAL3630540.1"/>
    <property type="molecule type" value="Genomic_DNA"/>
</dbReference>
<reference evidence="7" key="1">
    <citation type="journal article" date="2024" name="IScience">
        <title>Strigolactones Initiate the Formation of Haustorium-like Structures in Castilleja.</title>
        <authorList>
            <person name="Buerger M."/>
            <person name="Peterson D."/>
            <person name="Chory J."/>
        </authorList>
    </citation>
    <scope>NUCLEOTIDE SEQUENCE [LARGE SCALE GENOMIC DNA]</scope>
</reference>
<keyword evidence="3" id="KW-0804">Transcription</keyword>
<keyword evidence="7" id="KW-1185">Reference proteome</keyword>
<protein>
    <recommendedName>
        <fullName evidence="5">Response regulatory domain-containing protein</fullName>
    </recommendedName>
</protein>
<keyword evidence="4" id="KW-0597">Phosphoprotein</keyword>
<dbReference type="PROSITE" id="PS50110">
    <property type="entry name" value="RESPONSE_REGULATORY"/>
    <property type="match status" value="1"/>
</dbReference>
<dbReference type="Pfam" id="PF00072">
    <property type="entry name" value="Response_reg"/>
    <property type="match status" value="1"/>
</dbReference>
<evidence type="ECO:0000313" key="6">
    <source>
        <dbReference type="EMBL" id="KAL3630540.1"/>
    </source>
</evidence>
<dbReference type="PANTHER" id="PTHR43874:SF99">
    <property type="entry name" value="TWO-COMPONENT RESPONSE REGULATOR ARR16"/>
    <property type="match status" value="1"/>
</dbReference>
<feature type="domain" description="Response regulatory" evidence="5">
    <location>
        <begin position="15"/>
        <end position="143"/>
    </location>
</feature>
<dbReference type="SMART" id="SM00448">
    <property type="entry name" value="REC"/>
    <property type="match status" value="1"/>
</dbReference>
<dbReference type="InterPro" id="IPR001789">
    <property type="entry name" value="Sig_transdc_resp-reg_receiver"/>
</dbReference>
<gene>
    <name evidence="6" type="ORF">CASFOL_023524</name>
</gene>
<dbReference type="InterPro" id="IPR011006">
    <property type="entry name" value="CheY-like_superfamily"/>
</dbReference>
<dbReference type="PANTHER" id="PTHR43874">
    <property type="entry name" value="TWO-COMPONENT RESPONSE REGULATOR"/>
    <property type="match status" value="1"/>
</dbReference>
<name>A0ABD3CKT0_9LAMI</name>
<dbReference type="AlphaFoldDB" id="A0ABD3CKT0"/>
<keyword evidence="2" id="KW-0805">Transcription regulation</keyword>
<dbReference type="Gene3D" id="3.40.50.2300">
    <property type="match status" value="1"/>
</dbReference>
<proteinExistence type="predicted"/>
<evidence type="ECO:0000256" key="4">
    <source>
        <dbReference type="PROSITE-ProRule" id="PRU00169"/>
    </source>
</evidence>